<accession>A0A9Q8T1R4</accession>
<dbReference type="AlphaFoldDB" id="A0A9Q8T1R4"/>
<protein>
    <submittedName>
        <fullName evidence="2">Uncharacterized protein</fullName>
    </submittedName>
</protein>
<dbReference type="EMBL" id="CP019479">
    <property type="protein sequence ID" value="UQC87556.1"/>
    <property type="molecule type" value="Genomic_DNA"/>
</dbReference>
<gene>
    <name evidence="2" type="ORF">CLUP02_13073</name>
</gene>
<evidence type="ECO:0000256" key="1">
    <source>
        <dbReference type="SAM" id="MobiDB-lite"/>
    </source>
</evidence>
<dbReference type="GeneID" id="73347029"/>
<feature type="compositionally biased region" description="Polar residues" evidence="1">
    <location>
        <begin position="91"/>
        <end position="103"/>
    </location>
</feature>
<name>A0A9Q8T1R4_9PEZI</name>
<evidence type="ECO:0000313" key="2">
    <source>
        <dbReference type="EMBL" id="UQC87556.1"/>
    </source>
</evidence>
<reference evidence="2" key="1">
    <citation type="journal article" date="2021" name="Mol. Plant Microbe Interact.">
        <title>Complete Genome Sequence of the Plant-Pathogenic Fungus Colletotrichum lupini.</title>
        <authorList>
            <person name="Baroncelli R."/>
            <person name="Pensec F."/>
            <person name="Da Lio D."/>
            <person name="Boufleur T."/>
            <person name="Vicente I."/>
            <person name="Sarrocco S."/>
            <person name="Picot A."/>
            <person name="Baraldi E."/>
            <person name="Sukno S."/>
            <person name="Thon M."/>
            <person name="Le Floch G."/>
        </authorList>
    </citation>
    <scope>NUCLEOTIDE SEQUENCE</scope>
    <source>
        <strain evidence="2">IMI 504893</strain>
    </source>
</reference>
<dbReference type="KEGG" id="clup:CLUP02_13073"/>
<keyword evidence="3" id="KW-1185">Reference proteome</keyword>
<proteinExistence type="predicted"/>
<evidence type="ECO:0000313" key="3">
    <source>
        <dbReference type="Proteomes" id="UP000830671"/>
    </source>
</evidence>
<dbReference type="RefSeq" id="XP_049149165.1">
    <property type="nucleotide sequence ID" value="XM_049292019.1"/>
</dbReference>
<feature type="region of interest" description="Disordered" evidence="1">
    <location>
        <begin position="91"/>
        <end position="114"/>
    </location>
</feature>
<organism evidence="2 3">
    <name type="scientific">Colletotrichum lupini</name>
    <dbReference type="NCBI Taxonomy" id="145971"/>
    <lineage>
        <taxon>Eukaryota</taxon>
        <taxon>Fungi</taxon>
        <taxon>Dikarya</taxon>
        <taxon>Ascomycota</taxon>
        <taxon>Pezizomycotina</taxon>
        <taxon>Sordariomycetes</taxon>
        <taxon>Hypocreomycetidae</taxon>
        <taxon>Glomerellales</taxon>
        <taxon>Glomerellaceae</taxon>
        <taxon>Colletotrichum</taxon>
        <taxon>Colletotrichum acutatum species complex</taxon>
    </lineage>
</organism>
<sequence length="114" mass="12630">MSDNHPRPNMVPHTSDGHNDEIPSLNQKGDFVAIGSTSYVERLPNGTIIKTAWPGGDRAHQRRREIATEAEIYDRLDDSLYLKIIDFSGSSVDSSHTKINPGTQYAAPLPDRSL</sequence>
<dbReference type="Proteomes" id="UP000830671">
    <property type="component" value="Chromosome 7"/>
</dbReference>
<feature type="region of interest" description="Disordered" evidence="1">
    <location>
        <begin position="1"/>
        <end position="26"/>
    </location>
</feature>